<evidence type="ECO:0000313" key="5">
    <source>
        <dbReference type="Proteomes" id="UP000695007"/>
    </source>
</evidence>
<protein>
    <submittedName>
        <fullName evidence="6">Protein SMG7-like</fullName>
    </submittedName>
</protein>
<dbReference type="SUPFAM" id="SSF48452">
    <property type="entry name" value="TPR-like"/>
    <property type="match status" value="1"/>
</dbReference>
<organism evidence="5 6">
    <name type="scientific">Ceratosolen solmsi marchali</name>
    <dbReference type="NCBI Taxonomy" id="326594"/>
    <lineage>
        <taxon>Eukaryota</taxon>
        <taxon>Metazoa</taxon>
        <taxon>Ecdysozoa</taxon>
        <taxon>Arthropoda</taxon>
        <taxon>Hexapoda</taxon>
        <taxon>Insecta</taxon>
        <taxon>Pterygota</taxon>
        <taxon>Neoptera</taxon>
        <taxon>Endopterygota</taxon>
        <taxon>Hymenoptera</taxon>
        <taxon>Apocrita</taxon>
        <taxon>Proctotrupomorpha</taxon>
        <taxon>Chalcidoidea</taxon>
        <taxon>Agaonidae</taxon>
        <taxon>Agaoninae</taxon>
        <taxon>Ceratosolen</taxon>
    </lineage>
</organism>
<feature type="compositionally biased region" description="Polar residues" evidence="2">
    <location>
        <begin position="871"/>
        <end position="893"/>
    </location>
</feature>
<feature type="compositionally biased region" description="Pro residues" evidence="2">
    <location>
        <begin position="796"/>
        <end position="817"/>
    </location>
</feature>
<evidence type="ECO:0000256" key="1">
    <source>
        <dbReference type="ARBA" id="ARBA00023161"/>
    </source>
</evidence>
<dbReference type="PANTHER" id="PTHR15696:SF5">
    <property type="entry name" value="NONSENSE-MEDIATED MRNA DECAY FACTOR SMG7"/>
    <property type="match status" value="1"/>
</dbReference>
<evidence type="ECO:0000313" key="6">
    <source>
        <dbReference type="RefSeq" id="XP_011500582.1"/>
    </source>
</evidence>
<feature type="region of interest" description="Disordered" evidence="2">
    <location>
        <begin position="654"/>
        <end position="718"/>
    </location>
</feature>
<dbReference type="InterPro" id="IPR018834">
    <property type="entry name" value="DNA/RNA-bd_Est1-type"/>
</dbReference>
<dbReference type="Gene3D" id="1.25.40.10">
    <property type="entry name" value="Tetratricopeptide repeat domain"/>
    <property type="match status" value="1"/>
</dbReference>
<feature type="region of interest" description="Disordered" evidence="2">
    <location>
        <begin position="871"/>
        <end position="898"/>
    </location>
</feature>
<dbReference type="InterPro" id="IPR019458">
    <property type="entry name" value="Est1-like_N"/>
</dbReference>
<reference evidence="6" key="1">
    <citation type="submission" date="2025-08" db="UniProtKB">
        <authorList>
            <consortium name="RefSeq"/>
        </authorList>
    </citation>
    <scope>IDENTIFICATION</scope>
</reference>
<dbReference type="KEGG" id="csol:105364371"/>
<dbReference type="InterPro" id="IPR011990">
    <property type="entry name" value="TPR-like_helical_dom_sf"/>
</dbReference>
<dbReference type="PANTHER" id="PTHR15696">
    <property type="entry name" value="SMG-7 SUPPRESSOR WITH MORPHOLOGICAL EFFECT ON GENITALIA PROTEIN 7"/>
    <property type="match status" value="1"/>
</dbReference>
<feature type="compositionally biased region" description="Basic and acidic residues" evidence="2">
    <location>
        <begin position="1242"/>
        <end position="1255"/>
    </location>
</feature>
<proteinExistence type="predicted"/>
<feature type="domain" description="DNA/RNA-binding" evidence="3">
    <location>
        <begin position="173"/>
        <end position="439"/>
    </location>
</feature>
<dbReference type="GO" id="GO:0070034">
    <property type="term" value="F:telomerase RNA binding"/>
    <property type="evidence" value="ECO:0007669"/>
    <property type="project" value="TreeGrafter"/>
</dbReference>
<dbReference type="Pfam" id="PF10373">
    <property type="entry name" value="EST1_DNA_bind"/>
    <property type="match status" value="1"/>
</dbReference>
<gene>
    <name evidence="6" type="primary">LOC105364371</name>
</gene>
<feature type="compositionally biased region" description="Low complexity" evidence="2">
    <location>
        <begin position="690"/>
        <end position="718"/>
    </location>
</feature>
<accession>A0AAJ7DY04</accession>
<dbReference type="GO" id="GO:0042162">
    <property type="term" value="F:telomeric DNA binding"/>
    <property type="evidence" value="ECO:0007669"/>
    <property type="project" value="TreeGrafter"/>
</dbReference>
<evidence type="ECO:0000259" key="4">
    <source>
        <dbReference type="Pfam" id="PF10374"/>
    </source>
</evidence>
<feature type="domain" description="Telomerase activating protein Est1-like N-terminal" evidence="4">
    <location>
        <begin position="58"/>
        <end position="170"/>
    </location>
</feature>
<name>A0AAJ7DY04_9HYME</name>
<dbReference type="GO" id="GO:0005697">
    <property type="term" value="C:telomerase holoenzyme complex"/>
    <property type="evidence" value="ECO:0007669"/>
    <property type="project" value="TreeGrafter"/>
</dbReference>
<sequence length="1255" mass="139811">MGLKAAVQALKKAEPLKDKVQRCKDLLNDNDAWMCQRQLQKIYQQVLILDLEYALDRKVEQELWNLGFKNYIAMLQLQAKDRRNPKRGESQAMLSWCLEAASGFYLTLLQEICTAFDLDLPFRRKNYVYGCISPWKAVEKLSAPHKSSCFYACQYCLVHLGDIARYRNQNKQAELFYRHAVSLSPSSGQPYNQLALLEASRGDKLGTVFHYVRSVAVKHPFPVASANLAKTLSSALNDNNYKIEGKTKLTSQEYLAVFLKLHGVLYNLGDLSIATTYVKLLTDTLTALIATESFTSWRLVQMLIINLYALQHLAGISTESPELMRTDQLSADEKMCQNCILDLIAGSLSALLLPVYTIKNAIINYFALPTIKLCLDWIQLRPIILEEAAFTSRLQIWPSLCVLLNGLQNCVVDFDYNQYAKVPLPEDRDLQGFLPLEKTFETLRFTNTDLEGDIAILNKLRAIRILHLGRKISEHQVNGATLISLGIEDQYKGQKFVSATEGTGLSNELMKELEELSLNKDKQPIVANSPVPSESASSRGSSEIDSLIVEFGLEKRGGILKPQGSLERNRDSSDLVIGSEINSLPSSARKPRQNVAMQAIMRRAETEQKQVTFKNVSPIIIEETDKSKAVPTAIVTSCSSPVKTNNIKNIVVSSTTSNGTSHNTINNTPLIQPRPSLMPNAPLNNKYNKLSSIVQQEQQRQQSSSSPPQQQSLQLHLQKQQFEQSLKLDNHHQSNVISQQQRENVILSTPSVKQLPLADIQTPVLQRTPPPGLGQFSLHHQQQQQQSSQQQQQQQQPPPPPPPPLPQPLSQPQPLPQPQQAAISLNAPGCYQSQSFSVQAPQFNKNFIANPSVSLQQYTVTAPMQGQFGNSLSQASQSMSYPTNVSVNQSRVLQQQQQQQQKQQQQQQQQQRGSFVALAQSNSMLTQGLNLTPPTPQQPIGQSIGLAIQPNSLNVHPQNLLASTHRPVNGLNLQGHVGISAASAYQTGLQDSGIANTSVPTIQQHQQQQQQQSQQQQQQQGFGNTGFGQTGFAQMQQQKQISPKAYGNGQQQITFPNQVNLTKSQQQQSVGGYAMFRGYDTKDYNPWKEPQPPQPPVTWWGSNNVPSGQMIQQPGHSKEHPILAVTDAFQNWANSTISNNQRINNLPLTAGNNYQQNQLQARLYSGRNNFDDVRPFEMEQKQPQSTSTGSTYSLFSGNSWGVNGQLSSATNNISSLSHQDQMKTRLNQQSLWSGPGPSPLERLLEQQKSLREGGT</sequence>
<evidence type="ECO:0000259" key="3">
    <source>
        <dbReference type="Pfam" id="PF10373"/>
    </source>
</evidence>
<feature type="region of interest" description="Disordered" evidence="2">
    <location>
        <begin position="1228"/>
        <end position="1255"/>
    </location>
</feature>
<dbReference type="Proteomes" id="UP000695007">
    <property type="component" value="Unplaced"/>
</dbReference>
<dbReference type="GO" id="GO:0000184">
    <property type="term" value="P:nuclear-transcribed mRNA catabolic process, nonsense-mediated decay"/>
    <property type="evidence" value="ECO:0007669"/>
    <property type="project" value="UniProtKB-KW"/>
</dbReference>
<feature type="compositionally biased region" description="Low complexity" evidence="2">
    <location>
        <begin position="781"/>
        <end position="795"/>
    </location>
</feature>
<feature type="compositionally biased region" description="Low complexity" evidence="2">
    <location>
        <begin position="654"/>
        <end position="668"/>
    </location>
</feature>
<keyword evidence="5" id="KW-1185">Reference proteome</keyword>
<feature type="compositionally biased region" description="Low complexity" evidence="2">
    <location>
        <begin position="1003"/>
        <end position="1022"/>
    </location>
</feature>
<dbReference type="RefSeq" id="XP_011500582.1">
    <property type="nucleotide sequence ID" value="XM_011502280.1"/>
</dbReference>
<feature type="region of interest" description="Disordered" evidence="2">
    <location>
        <begin position="764"/>
        <end position="818"/>
    </location>
</feature>
<feature type="region of interest" description="Disordered" evidence="2">
    <location>
        <begin position="999"/>
        <end position="1029"/>
    </location>
</feature>
<evidence type="ECO:0000256" key="2">
    <source>
        <dbReference type="SAM" id="MobiDB-lite"/>
    </source>
</evidence>
<dbReference type="AlphaFoldDB" id="A0AAJ7DY04"/>
<dbReference type="InterPro" id="IPR045153">
    <property type="entry name" value="Est1/Ebs1-like"/>
</dbReference>
<dbReference type="GeneID" id="105364371"/>
<keyword evidence="1" id="KW-0866">Nonsense-mediated mRNA decay</keyword>
<dbReference type="Pfam" id="PF10374">
    <property type="entry name" value="EST1"/>
    <property type="match status" value="1"/>
</dbReference>